<proteinExistence type="predicted"/>
<feature type="chain" id="PRO_5022020693" evidence="2">
    <location>
        <begin position="24"/>
        <end position="328"/>
    </location>
</feature>
<feature type="signal peptide" evidence="2">
    <location>
        <begin position="1"/>
        <end position="23"/>
    </location>
</feature>
<dbReference type="Proteomes" id="UP000318307">
    <property type="component" value="Unassembled WGS sequence"/>
</dbReference>
<gene>
    <name evidence="3" type="ORF">LZ24_00849</name>
</gene>
<dbReference type="PROSITE" id="PS51257">
    <property type="entry name" value="PROKAR_LIPOPROTEIN"/>
    <property type="match status" value="1"/>
</dbReference>
<name>A0A562S235_9BACT</name>
<reference evidence="3 4" key="1">
    <citation type="submission" date="2019-07" db="EMBL/GenBank/DDBJ databases">
        <title>Genome sequencing of 100 strains of the haloalkaliphilic chemolithoautotrophic sulfur-oxidizing bacterium Thioalkalivibrio.</title>
        <authorList>
            <person name="Muyzer G."/>
        </authorList>
    </citation>
    <scope>NUCLEOTIDE SEQUENCE [LARGE SCALE GENOMIC DNA]</scope>
    <source>
        <strain evidence="3 4">ASO4-4</strain>
    </source>
</reference>
<evidence type="ECO:0000313" key="3">
    <source>
        <dbReference type="EMBL" id="TWI75397.1"/>
    </source>
</evidence>
<dbReference type="EMBL" id="VLLC01000004">
    <property type="protein sequence ID" value="TWI75397.1"/>
    <property type="molecule type" value="Genomic_DNA"/>
</dbReference>
<comment type="caution">
    <text evidence="3">The sequence shown here is derived from an EMBL/GenBank/DDBJ whole genome shotgun (WGS) entry which is preliminary data.</text>
</comment>
<feature type="repeat" description="TPR" evidence="1">
    <location>
        <begin position="38"/>
        <end position="71"/>
    </location>
</feature>
<protein>
    <submittedName>
        <fullName evidence="3">Uncharacterized protein</fullName>
    </submittedName>
</protein>
<dbReference type="RefSeq" id="WP_144682645.1">
    <property type="nucleotide sequence ID" value="NZ_VLLC01000004.1"/>
</dbReference>
<keyword evidence="2" id="KW-0732">Signal</keyword>
<accession>A0A562S235</accession>
<keyword evidence="1" id="KW-0802">TPR repeat</keyword>
<organism evidence="3 4">
    <name type="scientific">Desulfobotulus alkaliphilus</name>
    <dbReference type="NCBI Taxonomy" id="622671"/>
    <lineage>
        <taxon>Bacteria</taxon>
        <taxon>Pseudomonadati</taxon>
        <taxon>Thermodesulfobacteriota</taxon>
        <taxon>Desulfobacteria</taxon>
        <taxon>Desulfobacterales</taxon>
        <taxon>Desulfobacteraceae</taxon>
        <taxon>Desulfobotulus</taxon>
    </lineage>
</organism>
<dbReference type="InterPro" id="IPR019734">
    <property type="entry name" value="TPR_rpt"/>
</dbReference>
<dbReference type="AlphaFoldDB" id="A0A562S235"/>
<sequence length="328" mass="36486">MKKKRISLAIGIFLFFSASSILLSGCNATEGLSDDNSKEARIEKGLMALDRGNYAEAEKVFENLVQSHPTDQQIRSYHASAIAGGAGMDVFNFMETLDYLDKKGTDNNDTIELIGRTLTRSSGQPKITKNEIGRKILSFEKAMNTLLELTGNNYLTWINAGTNIKAMQSKTYASNTQKNPASPTLLLADAFIKLNDDQKIQIGLIALNHAVLVIGDIIMEDLTLDSLILTEKEIRDLYAHQSYQVNFSHIVDFLKEDKILEKLSFDIAIANQTVEAILRMMNIGEQQNHQIKDAFNTFMEALDNGRGGGTKGDGFIERGELEYYLSNL</sequence>
<dbReference type="PROSITE" id="PS50005">
    <property type="entry name" value="TPR"/>
    <property type="match status" value="1"/>
</dbReference>
<evidence type="ECO:0000256" key="2">
    <source>
        <dbReference type="SAM" id="SignalP"/>
    </source>
</evidence>
<evidence type="ECO:0000256" key="1">
    <source>
        <dbReference type="PROSITE-ProRule" id="PRU00339"/>
    </source>
</evidence>
<evidence type="ECO:0000313" key="4">
    <source>
        <dbReference type="Proteomes" id="UP000318307"/>
    </source>
</evidence>
<keyword evidence="4" id="KW-1185">Reference proteome</keyword>